<organism evidence="1 2">
    <name type="scientific">Phanerochaete carnosa (strain HHB-10118-sp)</name>
    <name type="common">White-rot fungus</name>
    <name type="synonym">Peniophora carnosa</name>
    <dbReference type="NCBI Taxonomy" id="650164"/>
    <lineage>
        <taxon>Eukaryota</taxon>
        <taxon>Fungi</taxon>
        <taxon>Dikarya</taxon>
        <taxon>Basidiomycota</taxon>
        <taxon>Agaricomycotina</taxon>
        <taxon>Agaricomycetes</taxon>
        <taxon>Polyporales</taxon>
        <taxon>Phanerochaetaceae</taxon>
        <taxon>Phanerochaete</taxon>
    </lineage>
</organism>
<dbReference type="InParanoid" id="K5UQW5"/>
<dbReference type="KEGG" id="pco:PHACADRAFT_186418"/>
<dbReference type="EMBL" id="JH930475">
    <property type="protein sequence ID" value="EKM52231.1"/>
    <property type="molecule type" value="Genomic_DNA"/>
</dbReference>
<gene>
    <name evidence="1" type="ORF">PHACADRAFT_186418</name>
</gene>
<dbReference type="PANTHER" id="PTHR38048">
    <property type="entry name" value="EXPRESSED PROTEIN"/>
    <property type="match status" value="1"/>
</dbReference>
<dbReference type="InterPro" id="IPR053206">
    <property type="entry name" value="Dimeric_xanthone_biosynth"/>
</dbReference>
<dbReference type="HOGENOM" id="CLU_066708_1_0_1"/>
<protein>
    <recommendedName>
        <fullName evidence="3">Hemerythrin-like domain-containing protein</fullName>
    </recommendedName>
</protein>
<dbReference type="GeneID" id="18910350"/>
<dbReference type="Proteomes" id="UP000008370">
    <property type="component" value="Unassembled WGS sequence"/>
</dbReference>
<sequence length="224" mass="25199">MSDTPAQLRAAVEGFRPSGSGPVPTDPWTMQYWEMSNAHAMILNALLAIYEQAPDVPKHKHTNFIGFCLVWCANFHAHHEHEENTYFAMYEPKVDTSFVQEEHDAFQKGQSEFESYLFACLPPNHPYGQDKRTSATQAPLDFDGVRLQQLIDSFVKPLSTHLAHEITILEPEKLKAAGMSKEEMVHIAEVTQAYGSQFAKVVKLPTRTQFLEGLPCALLALDPL</sequence>
<reference evidence="1 2" key="1">
    <citation type="journal article" date="2012" name="BMC Genomics">
        <title>Comparative genomics of the white-rot fungi, Phanerochaete carnosa and P. chrysosporium, to elucidate the genetic basis of the distinct wood types they colonize.</title>
        <authorList>
            <person name="Suzuki H."/>
            <person name="MacDonald J."/>
            <person name="Syed K."/>
            <person name="Salamov A."/>
            <person name="Hori C."/>
            <person name="Aerts A."/>
            <person name="Henrissat B."/>
            <person name="Wiebenga A."/>
            <person name="vanKuyk P.A."/>
            <person name="Barry K."/>
            <person name="Lindquist E."/>
            <person name="LaButti K."/>
            <person name="Lapidus A."/>
            <person name="Lucas S."/>
            <person name="Coutinho P."/>
            <person name="Gong Y."/>
            <person name="Samejima M."/>
            <person name="Mahadevan R."/>
            <person name="Abou-Zaid M."/>
            <person name="de Vries R.P."/>
            <person name="Igarashi K."/>
            <person name="Yadav J.S."/>
            <person name="Grigoriev I.V."/>
            <person name="Master E.R."/>
        </authorList>
    </citation>
    <scope>NUCLEOTIDE SEQUENCE [LARGE SCALE GENOMIC DNA]</scope>
    <source>
        <strain evidence="1 2">HHB-10118-sp</strain>
    </source>
</reference>
<dbReference type="OrthoDB" id="58416at2759"/>
<dbReference type="PANTHER" id="PTHR38048:SF2">
    <property type="entry name" value="HEMERYTHRIN-LIKE DOMAIN-CONTAINING PROTEIN"/>
    <property type="match status" value="1"/>
</dbReference>
<evidence type="ECO:0000313" key="1">
    <source>
        <dbReference type="EMBL" id="EKM52231.1"/>
    </source>
</evidence>
<proteinExistence type="predicted"/>
<accession>K5UQW5</accession>
<dbReference type="AlphaFoldDB" id="K5UQW5"/>
<keyword evidence="2" id="KW-1185">Reference proteome</keyword>
<evidence type="ECO:0000313" key="2">
    <source>
        <dbReference type="Proteomes" id="UP000008370"/>
    </source>
</evidence>
<name>K5UQW5_PHACS</name>
<evidence type="ECO:0008006" key="3">
    <source>
        <dbReference type="Google" id="ProtNLM"/>
    </source>
</evidence>
<dbReference type="RefSeq" id="XP_007398587.1">
    <property type="nucleotide sequence ID" value="XM_007398525.1"/>
</dbReference>